<dbReference type="AlphaFoldDB" id="A0AA39P7Z6"/>
<protein>
    <submittedName>
        <fullName evidence="2">Uncharacterized protein</fullName>
    </submittedName>
</protein>
<proteinExistence type="predicted"/>
<sequence>MPKKWVTPEQDKWFCDRRAVYNLAQLENRVGTYVNTTIDEFCSIWPLPEMQEVILGDTPEAIAKRAIQNEVYQTRKNQIQSKFHNERHKGAKAAVTNSPNNPAMLTKKKKRCFNLKPVHRICSIQIYSQRYYQTRVLPYVTAALAMVGSIGRGAKLNLSNCITAERFEAETDSIREEVFAALEDIQEEISEAKGKRSPADYLKAIDQAPVLLRCFLQEVAEQTGWWFSVLAGGPLPTDNGNIHTRSFHIGQTPQGQTFLDEYAAFSVDPEDPNSQRRTFEESISTLYGRFLKSLFSTEVQAQRVLNQAQLDLLNETAPMDTPLATPSPACPPLIAPVVVSPIVPQVASSIAPVTSPTALPSPSQGVPWVPPPMVALDLNSLNPGLMPFNGLADDLDFFLVGLQQGLPNNPHVPPLAPLPPLPPIYNDSNILAGTLMSLQALYAQNSRIYTALRIRILCHYTPTTSRRNSEFNL</sequence>
<accession>A0AA39P7Z6</accession>
<dbReference type="EMBL" id="JAUEPU010000096">
    <property type="protein sequence ID" value="KAK0478568.1"/>
    <property type="molecule type" value="Genomic_DNA"/>
</dbReference>
<dbReference type="Proteomes" id="UP001175228">
    <property type="component" value="Unassembled WGS sequence"/>
</dbReference>
<gene>
    <name evidence="2" type="ORF">EDD18DRAFT_1364717</name>
</gene>
<evidence type="ECO:0000313" key="2">
    <source>
        <dbReference type="EMBL" id="KAK0478568.1"/>
    </source>
</evidence>
<feature type="region of interest" description="Disordered" evidence="1">
    <location>
        <begin position="84"/>
        <end position="103"/>
    </location>
</feature>
<evidence type="ECO:0000313" key="3">
    <source>
        <dbReference type="Proteomes" id="UP001175228"/>
    </source>
</evidence>
<organism evidence="2 3">
    <name type="scientific">Armillaria luteobubalina</name>
    <dbReference type="NCBI Taxonomy" id="153913"/>
    <lineage>
        <taxon>Eukaryota</taxon>
        <taxon>Fungi</taxon>
        <taxon>Dikarya</taxon>
        <taxon>Basidiomycota</taxon>
        <taxon>Agaricomycotina</taxon>
        <taxon>Agaricomycetes</taxon>
        <taxon>Agaricomycetidae</taxon>
        <taxon>Agaricales</taxon>
        <taxon>Marasmiineae</taxon>
        <taxon>Physalacriaceae</taxon>
        <taxon>Armillaria</taxon>
    </lineage>
</organism>
<keyword evidence="3" id="KW-1185">Reference proteome</keyword>
<evidence type="ECO:0000256" key="1">
    <source>
        <dbReference type="SAM" id="MobiDB-lite"/>
    </source>
</evidence>
<comment type="caution">
    <text evidence="2">The sequence shown here is derived from an EMBL/GenBank/DDBJ whole genome shotgun (WGS) entry which is preliminary data.</text>
</comment>
<name>A0AA39P7Z6_9AGAR</name>
<reference evidence="2" key="1">
    <citation type="submission" date="2023-06" db="EMBL/GenBank/DDBJ databases">
        <authorList>
            <consortium name="Lawrence Berkeley National Laboratory"/>
            <person name="Ahrendt S."/>
            <person name="Sahu N."/>
            <person name="Indic B."/>
            <person name="Wong-Bajracharya J."/>
            <person name="Merenyi Z."/>
            <person name="Ke H.-M."/>
            <person name="Monk M."/>
            <person name="Kocsube S."/>
            <person name="Drula E."/>
            <person name="Lipzen A."/>
            <person name="Balint B."/>
            <person name="Henrissat B."/>
            <person name="Andreopoulos B."/>
            <person name="Martin F.M."/>
            <person name="Harder C.B."/>
            <person name="Rigling D."/>
            <person name="Ford K.L."/>
            <person name="Foster G.D."/>
            <person name="Pangilinan J."/>
            <person name="Papanicolaou A."/>
            <person name="Barry K."/>
            <person name="LaButti K."/>
            <person name="Viragh M."/>
            <person name="Koriabine M."/>
            <person name="Yan M."/>
            <person name="Riley R."/>
            <person name="Champramary S."/>
            <person name="Plett K.L."/>
            <person name="Tsai I.J."/>
            <person name="Slot J."/>
            <person name="Sipos G."/>
            <person name="Plett J."/>
            <person name="Nagy L.G."/>
            <person name="Grigoriev I.V."/>
        </authorList>
    </citation>
    <scope>NUCLEOTIDE SEQUENCE</scope>
    <source>
        <strain evidence="2">HWK02</strain>
    </source>
</reference>